<evidence type="ECO:0000313" key="5">
    <source>
        <dbReference type="EMBL" id="RDU22914.1"/>
    </source>
</evidence>
<evidence type="ECO:0000259" key="4">
    <source>
        <dbReference type="PROSITE" id="PS01124"/>
    </source>
</evidence>
<gene>
    <name evidence="5" type="ORF">DWV06_11095</name>
</gene>
<dbReference type="PROSITE" id="PS01124">
    <property type="entry name" value="HTH_ARAC_FAMILY_2"/>
    <property type="match status" value="1"/>
</dbReference>
<evidence type="ECO:0000256" key="2">
    <source>
        <dbReference type="ARBA" id="ARBA00023125"/>
    </source>
</evidence>
<protein>
    <submittedName>
        <fullName evidence="5">AraC family transcriptional regulator</fullName>
    </submittedName>
</protein>
<dbReference type="SUPFAM" id="SSF46689">
    <property type="entry name" value="Homeodomain-like"/>
    <property type="match status" value="2"/>
</dbReference>
<dbReference type="InterPro" id="IPR003313">
    <property type="entry name" value="AraC-bd"/>
</dbReference>
<evidence type="ECO:0000313" key="6">
    <source>
        <dbReference type="Proteomes" id="UP000255036"/>
    </source>
</evidence>
<dbReference type="InterPro" id="IPR018060">
    <property type="entry name" value="HTH_AraC"/>
</dbReference>
<dbReference type="InterPro" id="IPR009057">
    <property type="entry name" value="Homeodomain-like_sf"/>
</dbReference>
<dbReference type="Gene3D" id="1.10.10.60">
    <property type="entry name" value="Homeodomain-like"/>
    <property type="match status" value="2"/>
</dbReference>
<keyword evidence="3" id="KW-0804">Transcription</keyword>
<dbReference type="Pfam" id="PF02311">
    <property type="entry name" value="AraC_binding"/>
    <property type="match status" value="1"/>
</dbReference>
<evidence type="ECO:0000256" key="1">
    <source>
        <dbReference type="ARBA" id="ARBA00023015"/>
    </source>
</evidence>
<feature type="domain" description="HTH araC/xylS-type" evidence="4">
    <location>
        <begin position="180"/>
        <end position="278"/>
    </location>
</feature>
<dbReference type="GO" id="GO:0043565">
    <property type="term" value="F:sequence-specific DNA binding"/>
    <property type="evidence" value="ECO:0007669"/>
    <property type="project" value="InterPro"/>
</dbReference>
<proteinExistence type="predicted"/>
<dbReference type="SMART" id="SM00342">
    <property type="entry name" value="HTH_ARAC"/>
    <property type="match status" value="1"/>
</dbReference>
<accession>A0A371ATK9</accession>
<keyword evidence="2" id="KW-0238">DNA-binding</keyword>
<organism evidence="5 6">
    <name type="scientific">Anaerosacchariphilus polymeriproducens</name>
    <dbReference type="NCBI Taxonomy" id="1812858"/>
    <lineage>
        <taxon>Bacteria</taxon>
        <taxon>Bacillati</taxon>
        <taxon>Bacillota</taxon>
        <taxon>Clostridia</taxon>
        <taxon>Lachnospirales</taxon>
        <taxon>Lachnospiraceae</taxon>
        <taxon>Anaerosacchariphilus</taxon>
    </lineage>
</organism>
<keyword evidence="1" id="KW-0805">Transcription regulation</keyword>
<dbReference type="Proteomes" id="UP000255036">
    <property type="component" value="Unassembled WGS sequence"/>
</dbReference>
<dbReference type="AlphaFoldDB" id="A0A371ATK9"/>
<dbReference type="OrthoDB" id="1410840at2"/>
<sequence>MRNYDVGVLPTSEEYFYIASKFAKDTLFFLESGGDYQCDEKYIVRRMEEQIDTFLLEIIQDGTLYLNIEDKTHSVPKGSMFLLDCKRPHLYYAKEKVSFKYFHFSGKMVQNYLDTLYESNGPVFFPEDFVEMSKKFSFIINMMASGNVNEHLASLTIHDIFAHLAINNSLAKVDTSQIIVEAARYIDKFYPENLSIKGLADSSNLSIFYFIRTFKKIHGCTPYEYLTNVRLKNAKNLLLTTKLSVEAISGMVGFSCVSNFVRTFRRELKYTPAQFRNHFTTNKS</sequence>
<comment type="caution">
    <text evidence="5">The sequence shown here is derived from an EMBL/GenBank/DDBJ whole genome shotgun (WGS) entry which is preliminary data.</text>
</comment>
<dbReference type="InterPro" id="IPR037923">
    <property type="entry name" value="HTH-like"/>
</dbReference>
<keyword evidence="6" id="KW-1185">Reference proteome</keyword>
<dbReference type="GO" id="GO:0003700">
    <property type="term" value="F:DNA-binding transcription factor activity"/>
    <property type="evidence" value="ECO:0007669"/>
    <property type="project" value="InterPro"/>
</dbReference>
<dbReference type="Pfam" id="PF12833">
    <property type="entry name" value="HTH_18"/>
    <property type="match status" value="1"/>
</dbReference>
<dbReference type="EMBL" id="QRCT01000034">
    <property type="protein sequence ID" value="RDU22914.1"/>
    <property type="molecule type" value="Genomic_DNA"/>
</dbReference>
<name>A0A371ATK9_9FIRM</name>
<dbReference type="RefSeq" id="WP_115482257.1">
    <property type="nucleotide sequence ID" value="NZ_QRCT01000034.1"/>
</dbReference>
<dbReference type="PANTHER" id="PTHR43280">
    <property type="entry name" value="ARAC-FAMILY TRANSCRIPTIONAL REGULATOR"/>
    <property type="match status" value="1"/>
</dbReference>
<dbReference type="SUPFAM" id="SSF51215">
    <property type="entry name" value="Regulatory protein AraC"/>
    <property type="match status" value="1"/>
</dbReference>
<evidence type="ECO:0000256" key="3">
    <source>
        <dbReference type="ARBA" id="ARBA00023163"/>
    </source>
</evidence>
<dbReference type="PANTHER" id="PTHR43280:SF28">
    <property type="entry name" value="HTH-TYPE TRANSCRIPTIONAL ACTIVATOR RHAS"/>
    <property type="match status" value="1"/>
</dbReference>
<reference evidence="5 6" key="1">
    <citation type="submission" date="2018-07" db="EMBL/GenBank/DDBJ databases">
        <title>Anaerosacharophilus polymeroproducens gen. nov. sp. nov., an anaerobic bacterium isolated from salt field.</title>
        <authorList>
            <person name="Kim W."/>
            <person name="Yang S.-H."/>
            <person name="Oh J."/>
            <person name="Lee J.-H."/>
            <person name="Kwon K.K."/>
        </authorList>
    </citation>
    <scope>NUCLEOTIDE SEQUENCE [LARGE SCALE GENOMIC DNA]</scope>
    <source>
        <strain evidence="5 6">MCWD5</strain>
    </source>
</reference>